<evidence type="ECO:0000313" key="2">
    <source>
        <dbReference type="Proteomes" id="UP000234345"/>
    </source>
</evidence>
<protein>
    <submittedName>
        <fullName evidence="1">Uncharacterized protein</fullName>
    </submittedName>
</protein>
<evidence type="ECO:0000313" key="1">
    <source>
        <dbReference type="EMBL" id="SOO26472.1"/>
    </source>
</evidence>
<accession>A0A7Z7J352</accession>
<organism evidence="1 2">
    <name type="scientific">Xanthomonas campestris pv. phaseoli</name>
    <dbReference type="NCBI Taxonomy" id="317013"/>
    <lineage>
        <taxon>Bacteria</taxon>
        <taxon>Pseudomonadati</taxon>
        <taxon>Pseudomonadota</taxon>
        <taxon>Gammaproteobacteria</taxon>
        <taxon>Lysobacterales</taxon>
        <taxon>Lysobacteraceae</taxon>
        <taxon>Xanthomonas</taxon>
    </lineage>
</organism>
<dbReference type="Proteomes" id="UP000234345">
    <property type="component" value="Unassembled WGS sequence"/>
</dbReference>
<sequence length="303" mass="32163">MRQEMASAQTWIVCSNCSTTAQFSASARSAHGSTWGSTLYGVVNPNNGEFMWVQVARQTGPAPLSIPEIKGDGFAFASVEELSFTTSSGIHVMGVRMSSDAPASSALKRDPSNPRAAGPGDTTVITLDATPVERQKIQDIVRISKSSVLLVPDYKTGYFNSYQEAYYSYHSALDSVIYAGLTINNPTWTDQSMGGLWKALSNFWGKGPVGCVIFLNGDAACFQINPKAIGASRVLSGTAKKIDGSQINISGDQPIPNGGTSVEVLPENPSPGQVTYAPAGGFTQPKMACVTVNKSVQTCRVIF</sequence>
<reference evidence="1 2" key="1">
    <citation type="submission" date="2017-10" db="EMBL/GenBank/DDBJ databases">
        <authorList>
            <person name="Regsiter A."/>
            <person name="William W."/>
        </authorList>
    </citation>
    <scope>NUCLEOTIDE SEQUENCE [LARGE SCALE GENOMIC DNA]</scope>
    <source>
        <strain evidence="1 2">CFBP6991</strain>
    </source>
</reference>
<dbReference type="EMBL" id="OCZC01000085">
    <property type="protein sequence ID" value="SOO26472.1"/>
    <property type="molecule type" value="Genomic_DNA"/>
</dbReference>
<name>A0A7Z7J352_XANCH</name>
<proteinExistence type="predicted"/>
<dbReference type="AlphaFoldDB" id="A0A7Z7J352"/>
<comment type="caution">
    <text evidence="1">The sequence shown here is derived from an EMBL/GenBank/DDBJ whole genome shotgun (WGS) entry which is preliminary data.</text>
</comment>
<gene>
    <name evidence="1" type="ORF">XFF6991_570037</name>
</gene>